<dbReference type="GO" id="GO:0005886">
    <property type="term" value="C:plasma membrane"/>
    <property type="evidence" value="ECO:0007669"/>
    <property type="project" value="UniProtKB-SubCell"/>
</dbReference>
<dbReference type="EMBL" id="JANX01000439">
    <property type="protein sequence ID" value="KGM31781.1"/>
    <property type="molecule type" value="Genomic_DNA"/>
</dbReference>
<name>A0A0A0CZ85_9PROT</name>
<dbReference type="Pfam" id="PF01810">
    <property type="entry name" value="LysE"/>
    <property type="match status" value="1"/>
</dbReference>
<evidence type="ECO:0000313" key="7">
    <source>
        <dbReference type="EMBL" id="KGM31781.1"/>
    </source>
</evidence>
<evidence type="ECO:0000256" key="4">
    <source>
        <dbReference type="ARBA" id="ARBA00022989"/>
    </source>
</evidence>
<dbReference type="PANTHER" id="PTHR30086">
    <property type="entry name" value="ARGININE EXPORTER PROTEIN ARGO"/>
    <property type="match status" value="1"/>
</dbReference>
<evidence type="ECO:0000256" key="6">
    <source>
        <dbReference type="SAM" id="Phobius"/>
    </source>
</evidence>
<comment type="subcellular location">
    <subcellularLocation>
        <location evidence="1">Cell membrane</location>
        <topology evidence="1">Multi-pass membrane protein</topology>
    </subcellularLocation>
</comment>
<dbReference type="GO" id="GO:0015171">
    <property type="term" value="F:amino acid transmembrane transporter activity"/>
    <property type="evidence" value="ECO:0007669"/>
    <property type="project" value="TreeGrafter"/>
</dbReference>
<evidence type="ECO:0000256" key="5">
    <source>
        <dbReference type="ARBA" id="ARBA00023136"/>
    </source>
</evidence>
<keyword evidence="4 6" id="KW-1133">Transmembrane helix</keyword>
<proteinExistence type="predicted"/>
<dbReference type="OrthoDB" id="7346064at2"/>
<evidence type="ECO:0000256" key="2">
    <source>
        <dbReference type="ARBA" id="ARBA00022475"/>
    </source>
</evidence>
<feature type="transmembrane region" description="Helical" evidence="6">
    <location>
        <begin position="141"/>
        <end position="169"/>
    </location>
</feature>
<dbReference type="InterPro" id="IPR001123">
    <property type="entry name" value="LeuE-type"/>
</dbReference>
<keyword evidence="5 6" id="KW-0472">Membrane</keyword>
<evidence type="ECO:0000313" key="8">
    <source>
        <dbReference type="Proteomes" id="UP000029995"/>
    </source>
</evidence>
<sequence>MVDVAPLLALAAVHLAGNLTPGANFVLISQVSATQSRTAGAAAGLGLTLGAVLWATAAAIGLGFLSYLSWFQETLRLLGGAYLLYLGTRLILAPRQTAPTPVPLSRLRAFRTGLLMNLSNPYCLIFFGGTFAALIPAGSPAWMRAAAVGVILVDALVWYSVLAALFSSGPIQSWHRRLRRWLDRIVGSVLGALGLQLMLSSR</sequence>
<organism evidence="7 8">
    <name type="scientific">Inquilinus limosus MP06</name>
    <dbReference type="NCBI Taxonomy" id="1398085"/>
    <lineage>
        <taxon>Bacteria</taxon>
        <taxon>Pseudomonadati</taxon>
        <taxon>Pseudomonadota</taxon>
        <taxon>Alphaproteobacteria</taxon>
        <taxon>Rhodospirillales</taxon>
        <taxon>Rhodospirillaceae</taxon>
        <taxon>Inquilinus</taxon>
    </lineage>
</organism>
<comment type="caution">
    <text evidence="7">The sequence shown here is derived from an EMBL/GenBank/DDBJ whole genome shotgun (WGS) entry which is preliminary data.</text>
</comment>
<evidence type="ECO:0008006" key="9">
    <source>
        <dbReference type="Google" id="ProtNLM"/>
    </source>
</evidence>
<gene>
    <name evidence="7" type="ORF">P409_25200</name>
</gene>
<feature type="transmembrane region" description="Helical" evidence="6">
    <location>
        <begin position="43"/>
        <end position="68"/>
    </location>
</feature>
<accession>A0A0A0CZ85</accession>
<keyword evidence="2" id="KW-1003">Cell membrane</keyword>
<dbReference type="Proteomes" id="UP000029995">
    <property type="component" value="Unassembled WGS sequence"/>
</dbReference>
<protein>
    <recommendedName>
        <fullName evidence="9">Lysine transporter LysE</fullName>
    </recommendedName>
</protein>
<evidence type="ECO:0000256" key="1">
    <source>
        <dbReference type="ARBA" id="ARBA00004651"/>
    </source>
</evidence>
<dbReference type="AlphaFoldDB" id="A0A0A0CZ85"/>
<keyword evidence="3 6" id="KW-0812">Transmembrane</keyword>
<feature type="transmembrane region" description="Helical" evidence="6">
    <location>
        <begin position="114"/>
        <end position="135"/>
    </location>
</feature>
<evidence type="ECO:0000256" key="3">
    <source>
        <dbReference type="ARBA" id="ARBA00022692"/>
    </source>
</evidence>
<reference evidence="7 8" key="1">
    <citation type="submission" date="2014-01" db="EMBL/GenBank/DDBJ databases">
        <title>Genome sequence determination for a cystic fibrosis isolate, Inquilinus limosus.</title>
        <authorList>
            <person name="Pino M."/>
            <person name="Di Conza J."/>
            <person name="Gutkind G."/>
        </authorList>
    </citation>
    <scope>NUCLEOTIDE SEQUENCE [LARGE SCALE GENOMIC DNA]</scope>
    <source>
        <strain evidence="7 8">MP06</strain>
    </source>
</reference>
<dbReference type="PANTHER" id="PTHR30086:SF19">
    <property type="entry name" value="THREONINE EFFLUX PROTEIN"/>
    <property type="match status" value="1"/>
</dbReference>
<dbReference type="RefSeq" id="WP_034844965.1">
    <property type="nucleotide sequence ID" value="NZ_JANX01000439.1"/>
</dbReference>